<dbReference type="InterPro" id="IPR008965">
    <property type="entry name" value="CBM2/CBM3_carb-bd_dom_sf"/>
</dbReference>
<feature type="chain" id="PRO_5022710101" description="CBM2 domain-containing protein" evidence="5">
    <location>
        <begin position="34"/>
        <end position="785"/>
    </location>
</feature>
<feature type="region of interest" description="Disordered" evidence="4">
    <location>
        <begin position="651"/>
        <end position="678"/>
    </location>
</feature>
<dbReference type="GO" id="GO:0005975">
    <property type="term" value="P:carbohydrate metabolic process"/>
    <property type="evidence" value="ECO:0007669"/>
    <property type="project" value="InterPro"/>
</dbReference>
<evidence type="ECO:0000256" key="2">
    <source>
        <dbReference type="ARBA" id="ARBA00022801"/>
    </source>
</evidence>
<dbReference type="SUPFAM" id="SSF51445">
    <property type="entry name" value="(Trans)glycosidases"/>
    <property type="match status" value="1"/>
</dbReference>
<dbReference type="Gene3D" id="2.60.40.290">
    <property type="match status" value="1"/>
</dbReference>
<name>A0A5A5TKK0_9CHLR</name>
<comment type="caution">
    <text evidence="7">The sequence shown here is derived from an EMBL/GenBank/DDBJ whole genome shotgun (WGS) entry which is preliminary data.</text>
</comment>
<dbReference type="Proteomes" id="UP000322530">
    <property type="component" value="Unassembled WGS sequence"/>
</dbReference>
<dbReference type="GO" id="GO:0030247">
    <property type="term" value="F:polysaccharide binding"/>
    <property type="evidence" value="ECO:0007669"/>
    <property type="project" value="UniProtKB-UniRule"/>
</dbReference>
<dbReference type="Pfam" id="PF00553">
    <property type="entry name" value="CBM_2"/>
    <property type="match status" value="1"/>
</dbReference>
<evidence type="ECO:0000256" key="4">
    <source>
        <dbReference type="SAM" id="MobiDB-lite"/>
    </source>
</evidence>
<dbReference type="Pfam" id="PF01229">
    <property type="entry name" value="Glyco_hydro_39"/>
    <property type="match status" value="1"/>
</dbReference>
<feature type="signal peptide" evidence="5">
    <location>
        <begin position="1"/>
        <end position="33"/>
    </location>
</feature>
<evidence type="ECO:0000259" key="6">
    <source>
        <dbReference type="PROSITE" id="PS51173"/>
    </source>
</evidence>
<keyword evidence="8" id="KW-1185">Reference proteome</keyword>
<sequence length="785" mass="83848">MKRFFRHPWTILCLAMLLLVVPLSQFSLPKAHAATNTISADFSVGVDNPLIKTKFNLFNTFKRTPADFQRDSALLSELSAQTMRVDFELGTSYGQDTNAVGGTANNLTYNFSLIDQESQLMLQHGVTPYWDYTYAPFPLQNGGNASNQPQLSGWQQMTQAFASHFKTSNIPVATQEVWNEPDGGNFYTGSLSDYEALYAASVAGLRAGNSDAVVGGPTIAWNTSFNGSFLDYLNSHNLPLDVDTFHSYGNAGSGVSTIASQLSSYPAFATTTTSLDEFGSYPCCNYPVGGVQDHYGAAAQMLHDFNTVLSIPALTSTSWAQFQDECAPGPGCYDPSIGIVSFDGHPKATFNAFRIYSMMPVDRNQVTLSGAAQQAIASSDAHRASLVAINQTGSDQSTTVTLKNVPFSTGTVTVYRIDSSHSSYFDNSASSNLTATETYANVNTANWTWTGNIPSNGTVYFQVDDGRGQPASAPADASNSIGKVVKVNHYYPSRTTSSASDFDPRTWIARQGMGNNQFADQEVGVTGEQLPSVLTFTPTIQGTLVQNDQNSCACVRIDYMVNGSYTKGVLFHGPYNGGTDLYNSARNAAMPFGTKRQADQVVQVPNLANFQANLSQYAPSGWSGRAQITYILQNAGNNTRWAVPINSGSLIPTPTPTSTPTPTPTSIPTPTPTPTPTSGTACSVHYAITNQWSGGFGASMTINNTGSTSVNGWTLAWTFANGQTITQLWNGSYTQSGSNVSVTNVSYNGTIAPGGTTNFGFNGSWNGSNATPTAFTLNGSACTVV</sequence>
<dbReference type="SUPFAM" id="SSF49384">
    <property type="entry name" value="Carbohydrate-binding domain"/>
    <property type="match status" value="1"/>
</dbReference>
<dbReference type="AlphaFoldDB" id="A0A5A5TKK0"/>
<dbReference type="PROSITE" id="PS51173">
    <property type="entry name" value="CBM2"/>
    <property type="match status" value="1"/>
</dbReference>
<dbReference type="SMART" id="SM00637">
    <property type="entry name" value="CBD_II"/>
    <property type="match status" value="1"/>
</dbReference>
<dbReference type="InterPro" id="IPR001919">
    <property type="entry name" value="CBD2"/>
</dbReference>
<keyword evidence="5" id="KW-0732">Signal</keyword>
<dbReference type="InterPro" id="IPR017853">
    <property type="entry name" value="GH"/>
</dbReference>
<evidence type="ECO:0000313" key="7">
    <source>
        <dbReference type="EMBL" id="GCF11563.1"/>
    </source>
</evidence>
<organism evidence="7 8">
    <name type="scientific">Dictyobacter arantiisoli</name>
    <dbReference type="NCBI Taxonomy" id="2014874"/>
    <lineage>
        <taxon>Bacteria</taxon>
        <taxon>Bacillati</taxon>
        <taxon>Chloroflexota</taxon>
        <taxon>Ktedonobacteria</taxon>
        <taxon>Ktedonobacterales</taxon>
        <taxon>Dictyobacteraceae</taxon>
        <taxon>Dictyobacter</taxon>
    </lineage>
</organism>
<dbReference type="GO" id="GO:0004553">
    <property type="term" value="F:hydrolase activity, hydrolyzing O-glycosyl compounds"/>
    <property type="evidence" value="ECO:0007669"/>
    <property type="project" value="InterPro"/>
</dbReference>
<feature type="compositionally biased region" description="Pro residues" evidence="4">
    <location>
        <begin position="653"/>
        <end position="675"/>
    </location>
</feature>
<evidence type="ECO:0000256" key="3">
    <source>
        <dbReference type="ARBA" id="ARBA00023295"/>
    </source>
</evidence>
<dbReference type="InterPro" id="IPR049166">
    <property type="entry name" value="GH39_cat"/>
</dbReference>
<proteinExistence type="inferred from homology"/>
<gene>
    <name evidence="7" type="ORF">KDI_51270</name>
</gene>
<evidence type="ECO:0000256" key="1">
    <source>
        <dbReference type="ARBA" id="ARBA00008875"/>
    </source>
</evidence>
<protein>
    <recommendedName>
        <fullName evidence="6">CBM2 domain-containing protein</fullName>
    </recommendedName>
</protein>
<comment type="similarity">
    <text evidence="1">Belongs to the glycosyl hydrolase 39 family.</text>
</comment>
<reference evidence="7 8" key="1">
    <citation type="submission" date="2019-01" db="EMBL/GenBank/DDBJ databases">
        <title>Draft genome sequence of Dictyobacter sp. Uno17.</title>
        <authorList>
            <person name="Wang C.M."/>
            <person name="Zheng Y."/>
            <person name="Sakai Y."/>
            <person name="Abe K."/>
            <person name="Yokota A."/>
            <person name="Yabe S."/>
        </authorList>
    </citation>
    <scope>NUCLEOTIDE SEQUENCE [LARGE SCALE GENOMIC DNA]</scope>
    <source>
        <strain evidence="7 8">Uno17</strain>
    </source>
</reference>
<accession>A0A5A5TKK0</accession>
<keyword evidence="3" id="KW-0326">Glycosidase</keyword>
<keyword evidence="2" id="KW-0378">Hydrolase</keyword>
<evidence type="ECO:0000313" key="8">
    <source>
        <dbReference type="Proteomes" id="UP000322530"/>
    </source>
</evidence>
<feature type="domain" description="CBM2" evidence="6">
    <location>
        <begin position="675"/>
        <end position="785"/>
    </location>
</feature>
<evidence type="ECO:0000256" key="5">
    <source>
        <dbReference type="SAM" id="SignalP"/>
    </source>
</evidence>
<dbReference type="EMBL" id="BIXY01000122">
    <property type="protein sequence ID" value="GCF11563.1"/>
    <property type="molecule type" value="Genomic_DNA"/>
</dbReference>
<dbReference type="Gene3D" id="3.20.20.80">
    <property type="entry name" value="Glycosidases"/>
    <property type="match status" value="1"/>
</dbReference>
<dbReference type="InterPro" id="IPR012291">
    <property type="entry name" value="CBM2_carb-bd_dom_sf"/>
</dbReference>